<dbReference type="HOGENOM" id="CLU_2121387_0_0_1"/>
<organism evidence="2 3">
    <name type="scientific">Heterobasidion irregulare (strain TC 32-1)</name>
    <dbReference type="NCBI Taxonomy" id="747525"/>
    <lineage>
        <taxon>Eukaryota</taxon>
        <taxon>Fungi</taxon>
        <taxon>Dikarya</taxon>
        <taxon>Basidiomycota</taxon>
        <taxon>Agaricomycotina</taxon>
        <taxon>Agaricomycetes</taxon>
        <taxon>Russulales</taxon>
        <taxon>Bondarzewiaceae</taxon>
        <taxon>Heterobasidion</taxon>
        <taxon>Heterobasidion annosum species complex</taxon>
    </lineage>
</organism>
<accession>W4K0X8</accession>
<feature type="compositionally biased region" description="Basic residues" evidence="1">
    <location>
        <begin position="94"/>
        <end position="103"/>
    </location>
</feature>
<proteinExistence type="predicted"/>
<feature type="compositionally biased region" description="Polar residues" evidence="1">
    <location>
        <begin position="105"/>
        <end position="114"/>
    </location>
</feature>
<evidence type="ECO:0000313" key="2">
    <source>
        <dbReference type="EMBL" id="ETW79452.1"/>
    </source>
</evidence>
<keyword evidence="3" id="KW-1185">Reference proteome</keyword>
<dbReference type="GeneID" id="20673540"/>
<feature type="region of interest" description="Disordered" evidence="1">
    <location>
        <begin position="91"/>
        <end position="114"/>
    </location>
</feature>
<reference evidence="2 3" key="1">
    <citation type="journal article" date="2012" name="New Phytol.">
        <title>Insight into trade-off between wood decay and parasitism from the genome of a fungal forest pathogen.</title>
        <authorList>
            <person name="Olson A."/>
            <person name="Aerts A."/>
            <person name="Asiegbu F."/>
            <person name="Belbahri L."/>
            <person name="Bouzid O."/>
            <person name="Broberg A."/>
            <person name="Canback B."/>
            <person name="Coutinho P.M."/>
            <person name="Cullen D."/>
            <person name="Dalman K."/>
            <person name="Deflorio G."/>
            <person name="van Diepen L.T."/>
            <person name="Dunand C."/>
            <person name="Duplessis S."/>
            <person name="Durling M."/>
            <person name="Gonthier P."/>
            <person name="Grimwood J."/>
            <person name="Fossdal C.G."/>
            <person name="Hansson D."/>
            <person name="Henrissat B."/>
            <person name="Hietala A."/>
            <person name="Himmelstrand K."/>
            <person name="Hoffmeister D."/>
            <person name="Hogberg N."/>
            <person name="James T.Y."/>
            <person name="Karlsson M."/>
            <person name="Kohler A."/>
            <person name="Kues U."/>
            <person name="Lee Y.H."/>
            <person name="Lin Y.C."/>
            <person name="Lind M."/>
            <person name="Lindquist E."/>
            <person name="Lombard V."/>
            <person name="Lucas S."/>
            <person name="Lunden K."/>
            <person name="Morin E."/>
            <person name="Murat C."/>
            <person name="Park J."/>
            <person name="Raffaello T."/>
            <person name="Rouze P."/>
            <person name="Salamov A."/>
            <person name="Schmutz J."/>
            <person name="Solheim H."/>
            <person name="Stahlberg J."/>
            <person name="Velez H."/>
            <person name="de Vries R.P."/>
            <person name="Wiebenga A."/>
            <person name="Woodward S."/>
            <person name="Yakovlev I."/>
            <person name="Garbelotto M."/>
            <person name="Martin F."/>
            <person name="Grigoriev I.V."/>
            <person name="Stenlid J."/>
        </authorList>
    </citation>
    <scope>NUCLEOTIDE SEQUENCE [LARGE SCALE GENOMIC DNA]</scope>
    <source>
        <strain evidence="2 3">TC 32-1</strain>
    </source>
</reference>
<dbReference type="Proteomes" id="UP000030671">
    <property type="component" value="Unassembled WGS sequence"/>
</dbReference>
<sequence length="114" mass="12422">MDLPDVSAFHADAQSFAVDDTMQHIVAHQHELIQCAKTKWASVRLLPDHGMAGPWSIAIGSIHSPQPMMPAGGSYHQTALLANGPMYSYAQGGRRSHTTRHAMSHSPSTAQYRC</sequence>
<name>W4K0X8_HETIT</name>
<dbReference type="KEGG" id="hir:HETIRDRAFT_419186"/>
<dbReference type="AlphaFoldDB" id="W4K0X8"/>
<dbReference type="RefSeq" id="XP_009548039.1">
    <property type="nucleotide sequence ID" value="XM_009549744.1"/>
</dbReference>
<dbReference type="InParanoid" id="W4K0X8"/>
<evidence type="ECO:0000256" key="1">
    <source>
        <dbReference type="SAM" id="MobiDB-lite"/>
    </source>
</evidence>
<protein>
    <submittedName>
        <fullName evidence="2">Uncharacterized protein</fullName>
    </submittedName>
</protein>
<dbReference type="EMBL" id="KI925460">
    <property type="protein sequence ID" value="ETW79452.1"/>
    <property type="molecule type" value="Genomic_DNA"/>
</dbReference>
<evidence type="ECO:0000313" key="3">
    <source>
        <dbReference type="Proteomes" id="UP000030671"/>
    </source>
</evidence>
<gene>
    <name evidence="2" type="ORF">HETIRDRAFT_419186</name>
</gene>